<accession>A0A165ZXS5</accession>
<sequence length="224" mass="25060">MEGDGRVLREAGRRTVTQTRVLTQGVSRKCGKKAARHSRTPLGRFSGELVSGDQIAVWDAREKSQQASEILGVVGRGDPRSREGRARRPAGARFRARCMVEEAIIAYSACKEKKESPRSRRSVPSPLVCIFDFRIASRLMGGKRPAGTRIADIIELDDYHGIPDIHIRKIYVVTGHLNQPREPLRNCCTSLYITARFGDSIRKVTVLSDLWSHPVGLRSRLELD</sequence>
<evidence type="ECO:0000313" key="1">
    <source>
        <dbReference type="EMBL" id="KZP11040.1"/>
    </source>
</evidence>
<proteinExistence type="predicted"/>
<reference evidence="1" key="1">
    <citation type="journal article" date="2016" name="Mol. Biol. Evol.">
        <title>Comparative Genomics of Early-Diverging Mushroom-Forming Fungi Provides Insights into the Origins of Lignocellulose Decay Capabilities.</title>
        <authorList>
            <person name="Nagy L.G."/>
            <person name="Riley R."/>
            <person name="Tritt A."/>
            <person name="Adam C."/>
            <person name="Daum C."/>
            <person name="Floudas D."/>
            <person name="Sun H."/>
            <person name="Yadav J.S."/>
            <person name="Pangilinan J."/>
            <person name="Larsson K.H."/>
            <person name="Matsuura K."/>
            <person name="Barry K."/>
            <person name="Labutti K."/>
            <person name="Kuo R."/>
            <person name="Ohm R.A."/>
            <person name="Bhattacharya S.S."/>
            <person name="Shirouzu T."/>
            <person name="Yoshinaga Y."/>
            <person name="Martin F.M."/>
            <person name="Grigoriev I.V."/>
            <person name="Hibbett D.S."/>
        </authorList>
    </citation>
    <scope>NUCLEOTIDE SEQUENCE [LARGE SCALE GENOMIC DNA]</scope>
    <source>
        <strain evidence="1">CBS 109695</strain>
    </source>
</reference>
<dbReference type="EMBL" id="KV417669">
    <property type="protein sequence ID" value="KZP11040.1"/>
    <property type="molecule type" value="Genomic_DNA"/>
</dbReference>
<protein>
    <submittedName>
        <fullName evidence="1">Uncharacterized protein</fullName>
    </submittedName>
</protein>
<name>A0A165ZXS5_9AGAM</name>
<organism evidence="1">
    <name type="scientific">Athelia psychrophila</name>
    <dbReference type="NCBI Taxonomy" id="1759441"/>
    <lineage>
        <taxon>Eukaryota</taxon>
        <taxon>Fungi</taxon>
        <taxon>Dikarya</taxon>
        <taxon>Basidiomycota</taxon>
        <taxon>Agaricomycotina</taxon>
        <taxon>Agaricomycetes</taxon>
        <taxon>Agaricomycetidae</taxon>
        <taxon>Atheliales</taxon>
        <taxon>Atheliaceae</taxon>
        <taxon>Athelia</taxon>
    </lineage>
</organism>
<gene>
    <name evidence="1" type="ORF">FIBSPDRAFT_899281</name>
</gene>
<dbReference type="AlphaFoldDB" id="A0A165ZXS5"/>